<dbReference type="EMBL" id="JAVLET010000011">
    <property type="protein sequence ID" value="KAL0466812.1"/>
    <property type="molecule type" value="Genomic_DNA"/>
</dbReference>
<sequence>MSQYQYGQHGRYEPYYNGQSGQGTQSPGLLDSPSIHMPGPATTMAPGCHGYGGTISTTAATTGQAPRAGFAVDQQFQEAHDASTQGNERFAILNHFLHDRNVAWTPMKVVGSLGDSQISNLPINSGYSEYPRYRDNHAPSECDTAVDRTGVFSDSGYGSIARQSVGNPSVCGDVDRGGDIQIMLQMSQFQLQQDSNPQATVIPKDTLVQGLGSDDWDHRNTTTYLERKSLFCEYCREYVKTKSELNKHKQKHTKPHHCLEPGCTRDKGFSTKNDLQRHLASVHKKYHVVYHCCHGTCPTKTKDEKDWPRADNFRQHLRRVHQIHLKAEDDLKRYEVQWVTDFDPACLSQEQALAGPSSVAVLASQQMQMMSRQNGASQTDQAQIQYLSHMAPFTETSLQAPADSSIILQSQAVSVNETTDFPALENGDWYTWPDAGTAEVSSHVLHLVSSRRGSLRPLERTRSISIDEPSSGQQPGFESEVLVDGREEMPAMAANSDISPSITTAGMDLGIRPMSTGGGHIQSRVNEVDGNTHQHFDSAELNSPVNNHHDGEPVEDEEVDDVVPDLGQDTSADDSDEPETALVRYSLDYSIENSSKPNLSPQSAVSFPLTGVNIDDDEGALTFLRVLQAKGNLDQLMAELGYQKKEEKSEQPEPAAKKAEPAPTSAPLRTGNSKNPCSVCDKSFNRRCELKKHQKRHDKPYACTFHNCSKNFGSKNDWKRHENSQHLQLEIWRCDEKQQQQQQQQQGVVDDRNRVCGWVAHRRESFRTHLSKEHSMDDTTMEKKVTECHIGRNCESRFWCGFCRKTIEFQKDKKLAWSARFDHIEDHFIGRNGVRQQNIRDWEFIEPLVAGGGGGKNGTRTGTGKGAAEMAGREVVDLTVEQAGIDDLEPQRSSSSSSSYVPGKRRVQQQTLKRRLDAEDGTVASAAPRAKRHKSGNRQREYLWSCCQCTGAMFNVETTPACLDCNHAQCEHCAVEYHRGPREGR</sequence>
<evidence type="ECO:0000256" key="6">
    <source>
        <dbReference type="PROSITE-ProRule" id="PRU00042"/>
    </source>
</evidence>
<feature type="compositionally biased region" description="Acidic residues" evidence="7">
    <location>
        <begin position="553"/>
        <end position="563"/>
    </location>
</feature>
<feature type="domain" description="C2H2-type" evidence="8">
    <location>
        <begin position="701"/>
        <end position="726"/>
    </location>
</feature>
<gene>
    <name evidence="9" type="ORF">QR685DRAFT_547364</name>
</gene>
<feature type="region of interest" description="Disordered" evidence="7">
    <location>
        <begin position="643"/>
        <end position="674"/>
    </location>
</feature>
<keyword evidence="10" id="KW-1185">Reference proteome</keyword>
<evidence type="ECO:0000313" key="10">
    <source>
        <dbReference type="Proteomes" id="UP001451303"/>
    </source>
</evidence>
<reference evidence="9 10" key="1">
    <citation type="submission" date="2023-09" db="EMBL/GenBank/DDBJ databases">
        <title>Multi-omics analysis of a traditional fermented food reveals byproduct-associated fungal strains for waste-to-food upcycling.</title>
        <authorList>
            <consortium name="Lawrence Berkeley National Laboratory"/>
            <person name="Rekdal V.M."/>
            <person name="Villalobos-Escobedo J.M."/>
            <person name="Rodriguez-Valeron N."/>
            <person name="Garcia M.O."/>
            <person name="Vasquez D.P."/>
            <person name="Damayanti I."/>
            <person name="Sorensen P.M."/>
            <person name="Baidoo E.E."/>
            <person name="De Carvalho A.C."/>
            <person name="Riley R."/>
            <person name="Lipzen A."/>
            <person name="He G."/>
            <person name="Yan M."/>
            <person name="Haridas S."/>
            <person name="Daum C."/>
            <person name="Yoshinaga Y."/>
            <person name="Ng V."/>
            <person name="Grigoriev I.V."/>
            <person name="Munk R."/>
            <person name="Nuraida L."/>
            <person name="Wijaya C.H."/>
            <person name="Morales P.-C."/>
            <person name="Keasling J.D."/>
        </authorList>
    </citation>
    <scope>NUCLEOTIDE SEQUENCE [LARGE SCALE GENOMIC DNA]</scope>
    <source>
        <strain evidence="9 10">FGSC 2613</strain>
    </source>
</reference>
<dbReference type="InterPro" id="IPR036236">
    <property type="entry name" value="Znf_C2H2_sf"/>
</dbReference>
<feature type="compositionally biased region" description="Polar residues" evidence="7">
    <location>
        <begin position="17"/>
        <end position="27"/>
    </location>
</feature>
<name>A0ABR3D3E1_NEUIN</name>
<dbReference type="SUPFAM" id="SSF57667">
    <property type="entry name" value="beta-beta-alpha zinc fingers"/>
    <property type="match status" value="1"/>
</dbReference>
<feature type="compositionally biased region" description="Basic and acidic residues" evidence="7">
    <location>
        <begin position="643"/>
        <end position="660"/>
    </location>
</feature>
<evidence type="ECO:0000259" key="8">
    <source>
        <dbReference type="PROSITE" id="PS50157"/>
    </source>
</evidence>
<dbReference type="PROSITE" id="PS50157">
    <property type="entry name" value="ZINC_FINGER_C2H2_2"/>
    <property type="match status" value="2"/>
</dbReference>
<dbReference type="InterPro" id="IPR013087">
    <property type="entry name" value="Znf_C2H2_type"/>
</dbReference>
<dbReference type="Gene3D" id="3.30.160.60">
    <property type="entry name" value="Classic Zinc Finger"/>
    <property type="match status" value="2"/>
</dbReference>
<keyword evidence="2" id="KW-0677">Repeat</keyword>
<evidence type="ECO:0000256" key="4">
    <source>
        <dbReference type="ARBA" id="ARBA00022833"/>
    </source>
</evidence>
<evidence type="ECO:0000256" key="7">
    <source>
        <dbReference type="SAM" id="MobiDB-lite"/>
    </source>
</evidence>
<dbReference type="Proteomes" id="UP001451303">
    <property type="component" value="Unassembled WGS sequence"/>
</dbReference>
<dbReference type="PANTHER" id="PTHR24393">
    <property type="entry name" value="ZINC FINGER PROTEIN"/>
    <property type="match status" value="1"/>
</dbReference>
<keyword evidence="1" id="KW-0479">Metal-binding</keyword>
<organism evidence="9 10">
    <name type="scientific">Neurospora intermedia</name>
    <dbReference type="NCBI Taxonomy" id="5142"/>
    <lineage>
        <taxon>Eukaryota</taxon>
        <taxon>Fungi</taxon>
        <taxon>Dikarya</taxon>
        <taxon>Ascomycota</taxon>
        <taxon>Pezizomycotina</taxon>
        <taxon>Sordariomycetes</taxon>
        <taxon>Sordariomycetidae</taxon>
        <taxon>Sordariales</taxon>
        <taxon>Sordariaceae</taxon>
        <taxon>Neurospora</taxon>
    </lineage>
</organism>
<evidence type="ECO:0000256" key="2">
    <source>
        <dbReference type="ARBA" id="ARBA00022737"/>
    </source>
</evidence>
<dbReference type="PROSITE" id="PS00028">
    <property type="entry name" value="ZINC_FINGER_C2H2_1"/>
    <property type="match status" value="3"/>
</dbReference>
<dbReference type="PANTHER" id="PTHR24393:SF34">
    <property type="entry name" value="PR_SET DOMAIN 13"/>
    <property type="match status" value="1"/>
</dbReference>
<keyword evidence="4" id="KW-0862">Zinc</keyword>
<proteinExistence type="predicted"/>
<accession>A0ABR3D3E1</accession>
<dbReference type="SMART" id="SM00355">
    <property type="entry name" value="ZnF_C2H2"/>
    <property type="match status" value="6"/>
</dbReference>
<protein>
    <recommendedName>
        <fullName evidence="8">C2H2-type domain-containing protein</fullName>
    </recommendedName>
</protein>
<feature type="region of interest" description="Disordered" evidence="7">
    <location>
        <begin position="534"/>
        <end position="580"/>
    </location>
</feature>
<evidence type="ECO:0000256" key="1">
    <source>
        <dbReference type="ARBA" id="ARBA00022723"/>
    </source>
</evidence>
<feature type="domain" description="C2H2-type" evidence="8">
    <location>
        <begin position="675"/>
        <end position="702"/>
    </location>
</feature>
<keyword evidence="3 6" id="KW-0863">Zinc-finger</keyword>
<evidence type="ECO:0000256" key="3">
    <source>
        <dbReference type="ARBA" id="ARBA00022771"/>
    </source>
</evidence>
<evidence type="ECO:0000313" key="9">
    <source>
        <dbReference type="EMBL" id="KAL0466812.1"/>
    </source>
</evidence>
<comment type="caution">
    <text evidence="9">The sequence shown here is derived from an EMBL/GenBank/DDBJ whole genome shotgun (WGS) entry which is preliminary data.</text>
</comment>
<evidence type="ECO:0000256" key="5">
    <source>
        <dbReference type="ARBA" id="ARBA00023242"/>
    </source>
</evidence>
<feature type="region of interest" description="Disordered" evidence="7">
    <location>
        <begin position="1"/>
        <end position="39"/>
    </location>
</feature>
<keyword evidence="5" id="KW-0539">Nucleus</keyword>
<feature type="region of interest" description="Disordered" evidence="7">
    <location>
        <begin position="884"/>
        <end position="936"/>
    </location>
</feature>